<dbReference type="Proteomes" id="UP001194746">
    <property type="component" value="Unassembled WGS sequence"/>
</dbReference>
<dbReference type="Pfam" id="PF00172">
    <property type="entry name" value="Zn_clus"/>
    <property type="match status" value="1"/>
</dbReference>
<keyword evidence="1" id="KW-0805">Transcription regulation</keyword>
<evidence type="ECO:0000256" key="4">
    <source>
        <dbReference type="ARBA" id="ARBA00023242"/>
    </source>
</evidence>
<dbReference type="SMART" id="SM00066">
    <property type="entry name" value="GAL4"/>
    <property type="match status" value="1"/>
</dbReference>
<comment type="caution">
    <text evidence="6">The sequence shown here is derived from an EMBL/GenBank/DDBJ whole genome shotgun (WGS) entry which is preliminary data.</text>
</comment>
<dbReference type="EMBL" id="VCAU01000001">
    <property type="protein sequence ID" value="KAF9895140.1"/>
    <property type="molecule type" value="Genomic_DNA"/>
</dbReference>
<evidence type="ECO:0000256" key="1">
    <source>
        <dbReference type="ARBA" id="ARBA00023015"/>
    </source>
</evidence>
<dbReference type="PANTHER" id="PTHR38111:SF11">
    <property type="entry name" value="TRANSCRIPTION FACTOR DOMAIN-CONTAINING PROTEIN-RELATED"/>
    <property type="match status" value="1"/>
</dbReference>
<keyword evidence="7" id="KW-1185">Reference proteome</keyword>
<reference evidence="6" key="1">
    <citation type="journal article" date="2019" name="Beilstein J. Org. Chem.">
        <title>Nanangenines: drimane sesquiterpenoids as the dominant metabolite cohort of a novel Australian fungus, Aspergillus nanangensis.</title>
        <authorList>
            <person name="Lacey H.J."/>
            <person name="Gilchrist C.L.M."/>
            <person name="Crombie A."/>
            <person name="Kalaitzis J.A."/>
            <person name="Vuong D."/>
            <person name="Rutledge P.J."/>
            <person name="Turner P."/>
            <person name="Pitt J.I."/>
            <person name="Lacey E."/>
            <person name="Chooi Y.H."/>
            <person name="Piggott A.M."/>
        </authorList>
    </citation>
    <scope>NUCLEOTIDE SEQUENCE</scope>
    <source>
        <strain evidence="6">MST-FP2251</strain>
    </source>
</reference>
<dbReference type="Gene3D" id="4.10.240.10">
    <property type="entry name" value="Zn(2)-C6 fungal-type DNA-binding domain"/>
    <property type="match status" value="1"/>
</dbReference>
<dbReference type="InterPro" id="IPR036864">
    <property type="entry name" value="Zn2-C6_fun-type_DNA-bd_sf"/>
</dbReference>
<keyword evidence="3" id="KW-0804">Transcription</keyword>
<dbReference type="CDD" id="cd00067">
    <property type="entry name" value="GAL4"/>
    <property type="match status" value="1"/>
</dbReference>
<evidence type="ECO:0000313" key="7">
    <source>
        <dbReference type="Proteomes" id="UP001194746"/>
    </source>
</evidence>
<name>A0AAD4CYN0_ASPNN</name>
<dbReference type="SUPFAM" id="SSF57701">
    <property type="entry name" value="Zn2/Cys6 DNA-binding domain"/>
    <property type="match status" value="1"/>
</dbReference>
<dbReference type="AlphaFoldDB" id="A0AAD4CYN0"/>
<keyword evidence="2" id="KW-0238">DNA-binding</keyword>
<gene>
    <name evidence="6" type="ORF">FE257_000042</name>
</gene>
<evidence type="ECO:0000313" key="6">
    <source>
        <dbReference type="EMBL" id="KAF9895140.1"/>
    </source>
</evidence>
<dbReference type="GO" id="GO:0003677">
    <property type="term" value="F:DNA binding"/>
    <property type="evidence" value="ECO:0007669"/>
    <property type="project" value="UniProtKB-KW"/>
</dbReference>
<dbReference type="PROSITE" id="PS50048">
    <property type="entry name" value="ZN2_CY6_FUNGAL_2"/>
    <property type="match status" value="1"/>
</dbReference>
<proteinExistence type="predicted"/>
<evidence type="ECO:0000256" key="2">
    <source>
        <dbReference type="ARBA" id="ARBA00023125"/>
    </source>
</evidence>
<feature type="domain" description="Zn(2)-C6 fungal-type" evidence="5">
    <location>
        <begin position="9"/>
        <end position="38"/>
    </location>
</feature>
<dbReference type="GO" id="GO:0000981">
    <property type="term" value="F:DNA-binding transcription factor activity, RNA polymerase II-specific"/>
    <property type="evidence" value="ECO:0007669"/>
    <property type="project" value="InterPro"/>
</dbReference>
<dbReference type="InterPro" id="IPR001138">
    <property type="entry name" value="Zn2Cys6_DnaBD"/>
</dbReference>
<organism evidence="6 7">
    <name type="scientific">Aspergillus nanangensis</name>
    <dbReference type="NCBI Taxonomy" id="2582783"/>
    <lineage>
        <taxon>Eukaryota</taxon>
        <taxon>Fungi</taxon>
        <taxon>Dikarya</taxon>
        <taxon>Ascomycota</taxon>
        <taxon>Pezizomycotina</taxon>
        <taxon>Eurotiomycetes</taxon>
        <taxon>Eurotiomycetidae</taxon>
        <taxon>Eurotiales</taxon>
        <taxon>Aspergillaceae</taxon>
        <taxon>Aspergillus</taxon>
        <taxon>Aspergillus subgen. Circumdati</taxon>
    </lineage>
</organism>
<keyword evidence="4" id="KW-0539">Nucleus</keyword>
<dbReference type="GO" id="GO:0008270">
    <property type="term" value="F:zinc ion binding"/>
    <property type="evidence" value="ECO:0007669"/>
    <property type="project" value="InterPro"/>
</dbReference>
<dbReference type="InterPro" id="IPR053178">
    <property type="entry name" value="Osmoadaptation_assoc"/>
</dbReference>
<evidence type="ECO:0000256" key="3">
    <source>
        <dbReference type="ARBA" id="ARBA00023163"/>
    </source>
</evidence>
<accession>A0AAD4CYN0</accession>
<evidence type="ECO:0000259" key="5">
    <source>
        <dbReference type="PROSITE" id="PS50048"/>
    </source>
</evidence>
<reference evidence="6" key="2">
    <citation type="submission" date="2020-02" db="EMBL/GenBank/DDBJ databases">
        <authorList>
            <person name="Gilchrist C.L.M."/>
            <person name="Chooi Y.-H."/>
        </authorList>
    </citation>
    <scope>NUCLEOTIDE SEQUENCE</scope>
    <source>
        <strain evidence="6">MST-FP2251</strain>
    </source>
</reference>
<dbReference type="PANTHER" id="PTHR38111">
    <property type="entry name" value="ZN(2)-C6 FUNGAL-TYPE DOMAIN-CONTAINING PROTEIN-RELATED"/>
    <property type="match status" value="1"/>
</dbReference>
<dbReference type="GO" id="GO:0009893">
    <property type="term" value="P:positive regulation of metabolic process"/>
    <property type="evidence" value="ECO:0007669"/>
    <property type="project" value="UniProtKB-ARBA"/>
</dbReference>
<protein>
    <recommendedName>
        <fullName evidence="5">Zn(2)-C6 fungal-type domain-containing protein</fullName>
    </recommendedName>
</protein>
<sequence>MPGVPSSRGCEACRKVKKKCDQAKPSCSRCTRLEIPCVGSGQKRYKFIKEQKAVVRRDAGQVQKDHTTLFLESLRQIPSNEITLMGGSLVSLLNVEDVRYDVSYYGPFLGQIPKYLGTNKALDSAVGALTHTFTALHTNQLSREAYTSFGKALKNLRTTLLDPEQGRSVSTMCAIYLIMVCEGWLTVPGETPVNHGEAMMHIMNTVVYKDNMGTFESQLLYTLAIPVIMESVFNPKIKLSPWLDTLIERCPPPRRNVKDESGKPFDSMNLRNLSRYPVLLKHPEHHYYEILSAYEQFKIDFVRIEEHLLKFELESTVSTSANTVRMLSRFQAAYCMILGLAFILNKILRAYNPGNDALEAESLVFFERVMEISRQSLQYRPIGACFLPVCMAFLWVASDDEDQLDQIQSLLITYQPQFAMITWVDESRDIRGMFHTVLGRIETPERAISSSGDSDTLSELTYLS</sequence>
<dbReference type="PROSITE" id="PS00463">
    <property type="entry name" value="ZN2_CY6_FUNGAL_1"/>
    <property type="match status" value="1"/>
</dbReference>